<evidence type="ECO:0000256" key="1">
    <source>
        <dbReference type="ARBA" id="ARBA00006474"/>
    </source>
</evidence>
<dbReference type="SUPFAM" id="SSF52540">
    <property type="entry name" value="P-loop containing nucleoside triphosphate hydrolases"/>
    <property type="match status" value="1"/>
</dbReference>
<dbReference type="Gene3D" id="3.40.50.300">
    <property type="entry name" value="P-loop containing nucleotide triphosphate hydrolases"/>
    <property type="match status" value="1"/>
</dbReference>
<organism evidence="9 10">
    <name type="scientific">Candidatus Falkowbacteria bacterium RIFCSPLOWO2_02_FULL_45_21</name>
    <dbReference type="NCBI Taxonomy" id="1797989"/>
    <lineage>
        <taxon>Bacteria</taxon>
        <taxon>Candidatus Falkowiibacteriota</taxon>
    </lineage>
</organism>
<protein>
    <recommendedName>
        <fullName evidence="11">Response regulatory domain-containing protein</fullName>
    </recommendedName>
</protein>
<feature type="domain" description="FtsK" evidence="8">
    <location>
        <begin position="197"/>
        <end position="384"/>
    </location>
</feature>
<dbReference type="InterPro" id="IPR050206">
    <property type="entry name" value="FtsK/SpoIIIE/SftA"/>
</dbReference>
<dbReference type="Pfam" id="PF17854">
    <property type="entry name" value="FtsK_alpha"/>
    <property type="match status" value="1"/>
</dbReference>
<dbReference type="PROSITE" id="PS50110">
    <property type="entry name" value="RESPONSE_REGULATORY"/>
    <property type="match status" value="1"/>
</dbReference>
<proteinExistence type="inferred from homology"/>
<evidence type="ECO:0000256" key="2">
    <source>
        <dbReference type="ARBA" id="ARBA00022741"/>
    </source>
</evidence>
<feature type="modified residue" description="4-aspartylphosphate" evidence="5">
    <location>
        <position position="667"/>
    </location>
</feature>
<comment type="caution">
    <text evidence="9">The sequence shown here is derived from an EMBL/GenBank/DDBJ whole genome shotgun (WGS) entry which is preliminary data.</text>
</comment>
<gene>
    <name evidence="9" type="ORF">A3H66_02895</name>
</gene>
<dbReference type="GO" id="GO:0000160">
    <property type="term" value="P:phosphorelay signal transduction system"/>
    <property type="evidence" value="ECO:0007669"/>
    <property type="project" value="InterPro"/>
</dbReference>
<dbReference type="InterPro" id="IPR036390">
    <property type="entry name" value="WH_DNA-bd_sf"/>
</dbReference>
<evidence type="ECO:0008006" key="11">
    <source>
        <dbReference type="Google" id="ProtNLM"/>
    </source>
</evidence>
<dbReference type="InterPro" id="IPR018541">
    <property type="entry name" value="Ftsk_gamma"/>
</dbReference>
<dbReference type="Pfam" id="PF09397">
    <property type="entry name" value="FtsK_gamma"/>
    <property type="match status" value="2"/>
</dbReference>
<dbReference type="SMART" id="SM00843">
    <property type="entry name" value="Ftsk_gamma"/>
    <property type="match status" value="2"/>
</dbReference>
<keyword evidence="3 6" id="KW-0067">ATP-binding</keyword>
<dbReference type="Gene3D" id="1.10.10.10">
    <property type="entry name" value="Winged helix-like DNA-binding domain superfamily/Winged helix DNA-binding domain"/>
    <property type="match status" value="2"/>
</dbReference>
<feature type="binding site" evidence="6">
    <location>
        <begin position="214"/>
        <end position="221"/>
    </location>
    <ligand>
        <name>ATP</name>
        <dbReference type="ChEBI" id="CHEBI:30616"/>
    </ligand>
</feature>
<name>A0A1F5SD82_9BACT</name>
<dbReference type="GO" id="GO:0005524">
    <property type="term" value="F:ATP binding"/>
    <property type="evidence" value="ECO:0007669"/>
    <property type="project" value="UniProtKB-UniRule"/>
</dbReference>
<evidence type="ECO:0000259" key="7">
    <source>
        <dbReference type="PROSITE" id="PS50110"/>
    </source>
</evidence>
<dbReference type="STRING" id="1797989.A3H66_02895"/>
<dbReference type="InterPro" id="IPR041027">
    <property type="entry name" value="FtsK_alpha"/>
</dbReference>
<keyword evidence="2 6" id="KW-0547">Nucleotide-binding</keyword>
<evidence type="ECO:0000256" key="5">
    <source>
        <dbReference type="PROSITE-ProRule" id="PRU00169"/>
    </source>
</evidence>
<dbReference type="PANTHER" id="PTHR22683:SF41">
    <property type="entry name" value="DNA TRANSLOCASE FTSK"/>
    <property type="match status" value="1"/>
</dbReference>
<dbReference type="InterPro" id="IPR027417">
    <property type="entry name" value="P-loop_NTPase"/>
</dbReference>
<evidence type="ECO:0000256" key="4">
    <source>
        <dbReference type="ARBA" id="ARBA00023125"/>
    </source>
</evidence>
<dbReference type="GO" id="GO:0003677">
    <property type="term" value="F:DNA binding"/>
    <property type="evidence" value="ECO:0007669"/>
    <property type="project" value="UniProtKB-KW"/>
</dbReference>
<dbReference type="InterPro" id="IPR002543">
    <property type="entry name" value="FtsK_dom"/>
</dbReference>
<dbReference type="Pfam" id="PF00072">
    <property type="entry name" value="Response_reg"/>
    <property type="match status" value="1"/>
</dbReference>
<comment type="similarity">
    <text evidence="1">Belongs to the FtsK/SpoIIIE/SftA family.</text>
</comment>
<dbReference type="InterPro" id="IPR011006">
    <property type="entry name" value="CheY-like_superfamily"/>
</dbReference>
<keyword evidence="5" id="KW-0597">Phosphoprotein</keyword>
<dbReference type="SUPFAM" id="SSF46785">
    <property type="entry name" value="Winged helix' DNA-binding domain"/>
    <property type="match status" value="2"/>
</dbReference>
<dbReference type="Pfam" id="PF01580">
    <property type="entry name" value="FtsK_SpoIIIE"/>
    <property type="match status" value="1"/>
</dbReference>
<dbReference type="SMART" id="SM00448">
    <property type="entry name" value="REC"/>
    <property type="match status" value="1"/>
</dbReference>
<feature type="domain" description="Response regulatory" evidence="7">
    <location>
        <begin position="617"/>
        <end position="735"/>
    </location>
</feature>
<dbReference type="InterPro" id="IPR036388">
    <property type="entry name" value="WH-like_DNA-bd_sf"/>
</dbReference>
<dbReference type="PANTHER" id="PTHR22683">
    <property type="entry name" value="SPORULATION PROTEIN RELATED"/>
    <property type="match status" value="1"/>
</dbReference>
<evidence type="ECO:0000313" key="10">
    <source>
        <dbReference type="Proteomes" id="UP000178783"/>
    </source>
</evidence>
<dbReference type="EMBL" id="MFFW01000008">
    <property type="protein sequence ID" value="OGF24556.1"/>
    <property type="molecule type" value="Genomic_DNA"/>
</dbReference>
<keyword evidence="4" id="KW-0238">DNA-binding</keyword>
<evidence type="ECO:0000256" key="6">
    <source>
        <dbReference type="PROSITE-ProRule" id="PRU00289"/>
    </source>
</evidence>
<evidence type="ECO:0000256" key="3">
    <source>
        <dbReference type="ARBA" id="ARBA00022840"/>
    </source>
</evidence>
<evidence type="ECO:0000259" key="8">
    <source>
        <dbReference type="PROSITE" id="PS50901"/>
    </source>
</evidence>
<dbReference type="PROSITE" id="PS50901">
    <property type="entry name" value="FTSK"/>
    <property type="match status" value="1"/>
</dbReference>
<dbReference type="SUPFAM" id="SSF52172">
    <property type="entry name" value="CheY-like"/>
    <property type="match status" value="1"/>
</dbReference>
<dbReference type="Proteomes" id="UP000178783">
    <property type="component" value="Unassembled WGS sequence"/>
</dbReference>
<sequence>MFLQIFLILILAILIIIILELDKIKKSITDLMGRAKDASLLNRLSKPGQRHLSNSWWCLETPDIRAPLKLLKSSGQKFSSDDVKHLKEIIEKALRDHNIKVETMNEPLIGPRAATFSFKPAAGVQAAEILAVKHDLASELLVHPIKIEAPISGTDLIGVEVPYRRQAGVSLGHELETDKFINTKNPLTVPFGRDSENKQRSVNLHNLPHLLIGGAAGSGKSVFINSLIISLMTKHSPRVLRFILADSKRVDLTVYNSLPYLLTPVITTYQKIINALDWCSGELDLRLKIFAAAEMRNLEEYNKDRPEKLPYIIFILAEISDFCIGDQKKILAGKMIKLLQLGRAGGLHLVAATSKPGDELFSGALKANFPARLALAASSEQESREILNTGGAERLSGKGEALFINAEMSQPVRLQLPYVGHEIIKNVVDYFRGQSGNFKPADVIDLASSGDDLDELLETAKSLVIEEGHASISLLQRKLRIEYARASYILDQLENFGVIGPASGANPREVFITPEMYKKMKKRAALENANPALVDDMLGEAKELVIKSGHASAAYLERKLNISYARSARLLDLMEEQGVIGPGAGALPRKVINNNEQVILAGEASLFSASAKKMNFRILHFEDDGMLAKMYGAKFEKAGFAYVNYGSPSKNPVAVVLKEKPDLIIMDIIMPVMDGFTAAEILKSHAATKKIPIVGLCNMSQQADVARAAGLSMIDYFVKQHFIPGEIVEKIKDYFKDPKSYKPIAFYLMSGNLRERVSPVK</sequence>
<dbReference type="AlphaFoldDB" id="A0A1F5SD82"/>
<dbReference type="Gene3D" id="3.40.50.2300">
    <property type="match status" value="1"/>
</dbReference>
<dbReference type="Gene3D" id="3.30.980.40">
    <property type="match status" value="1"/>
</dbReference>
<accession>A0A1F5SD82</accession>
<evidence type="ECO:0000313" key="9">
    <source>
        <dbReference type="EMBL" id="OGF24556.1"/>
    </source>
</evidence>
<reference evidence="9 10" key="1">
    <citation type="journal article" date="2016" name="Nat. Commun.">
        <title>Thousands of microbial genomes shed light on interconnected biogeochemical processes in an aquifer system.</title>
        <authorList>
            <person name="Anantharaman K."/>
            <person name="Brown C.T."/>
            <person name="Hug L.A."/>
            <person name="Sharon I."/>
            <person name="Castelle C.J."/>
            <person name="Probst A.J."/>
            <person name="Thomas B.C."/>
            <person name="Singh A."/>
            <person name="Wilkins M.J."/>
            <person name="Karaoz U."/>
            <person name="Brodie E.L."/>
            <person name="Williams K.H."/>
            <person name="Hubbard S.S."/>
            <person name="Banfield J.F."/>
        </authorList>
    </citation>
    <scope>NUCLEOTIDE SEQUENCE [LARGE SCALE GENOMIC DNA]</scope>
</reference>
<dbReference type="InterPro" id="IPR001789">
    <property type="entry name" value="Sig_transdc_resp-reg_receiver"/>
</dbReference>